<gene>
    <name evidence="1" type="ORF">J42TS3_13910</name>
</gene>
<evidence type="ECO:0000313" key="1">
    <source>
        <dbReference type="EMBL" id="GIP52356.1"/>
    </source>
</evidence>
<dbReference type="Proteomes" id="UP000679992">
    <property type="component" value="Unassembled WGS sequence"/>
</dbReference>
<name>A0ABQ4M8P3_9BACL</name>
<keyword evidence="2" id="KW-1185">Reference proteome</keyword>
<protein>
    <submittedName>
        <fullName evidence="1">Uncharacterized protein</fullName>
    </submittedName>
</protein>
<dbReference type="RefSeq" id="WP_211021456.1">
    <property type="nucleotide sequence ID" value="NZ_BOSL01000003.1"/>
</dbReference>
<sequence length="275" mass="31435">MIVANTSQESALTLDSKELFYLADLLGADCLDCVENPFRGYLQNEAAENRDDVRESLIAKGVINRAVGDIAIPQEMFSRLAALLFSDKACWMKYKTGTQINEEFLHITNERVVTLERMPEDPTLHRMDEIGEVNKACGVLAGKLKWNMHTPGELPALLLSRRQFEEIVKHLDELEMDDILAELSKVSDDQEGIIALAKCMKTSVSHGDLRFYARHGENWERQSAKFINNHHMNWLIRTSSREDEDWLIATPTPSEKFQEMLQHWFQQPSGQGLTE</sequence>
<reference evidence="1 2" key="1">
    <citation type="submission" date="2021-03" db="EMBL/GenBank/DDBJ databases">
        <title>Antimicrobial resistance genes in bacteria isolated from Japanese honey, and their potential for conferring macrolide and lincosamide resistance in the American foulbrood pathogen Paenibacillus larvae.</title>
        <authorList>
            <person name="Okamoto M."/>
            <person name="Kumagai M."/>
            <person name="Kanamori H."/>
            <person name="Takamatsu D."/>
        </authorList>
    </citation>
    <scope>NUCLEOTIDE SEQUENCE [LARGE SCALE GENOMIC DNA]</scope>
    <source>
        <strain evidence="1 2">J42TS3</strain>
    </source>
</reference>
<organism evidence="1 2">
    <name type="scientific">Paenibacillus vini</name>
    <dbReference type="NCBI Taxonomy" id="1476024"/>
    <lineage>
        <taxon>Bacteria</taxon>
        <taxon>Bacillati</taxon>
        <taxon>Bacillota</taxon>
        <taxon>Bacilli</taxon>
        <taxon>Bacillales</taxon>
        <taxon>Paenibacillaceae</taxon>
        <taxon>Paenibacillus</taxon>
    </lineage>
</organism>
<evidence type="ECO:0000313" key="2">
    <source>
        <dbReference type="Proteomes" id="UP000679992"/>
    </source>
</evidence>
<proteinExistence type="predicted"/>
<comment type="caution">
    <text evidence="1">The sequence shown here is derived from an EMBL/GenBank/DDBJ whole genome shotgun (WGS) entry which is preliminary data.</text>
</comment>
<dbReference type="EMBL" id="BOSL01000003">
    <property type="protein sequence ID" value="GIP52356.1"/>
    <property type="molecule type" value="Genomic_DNA"/>
</dbReference>
<accession>A0ABQ4M8P3</accession>